<dbReference type="AlphaFoldDB" id="A0AAW2GFZ0"/>
<dbReference type="EMBL" id="JADYXP020000004">
    <property type="protein sequence ID" value="KAL0126206.1"/>
    <property type="molecule type" value="Genomic_DNA"/>
</dbReference>
<protein>
    <submittedName>
        <fullName evidence="1">Uncharacterized protein</fullName>
    </submittedName>
</protein>
<proteinExistence type="predicted"/>
<name>A0AAW2GFZ0_9HYME</name>
<evidence type="ECO:0000313" key="2">
    <source>
        <dbReference type="Proteomes" id="UP001430953"/>
    </source>
</evidence>
<dbReference type="Proteomes" id="UP001430953">
    <property type="component" value="Unassembled WGS sequence"/>
</dbReference>
<reference evidence="1 2" key="1">
    <citation type="submission" date="2023-03" db="EMBL/GenBank/DDBJ databases">
        <title>High recombination rates correlate with genetic variation in Cardiocondyla obscurior ants.</title>
        <authorList>
            <person name="Errbii M."/>
        </authorList>
    </citation>
    <scope>NUCLEOTIDE SEQUENCE [LARGE SCALE GENOMIC DNA]</scope>
    <source>
        <strain evidence="1">Alpha-2009</strain>
        <tissue evidence="1">Whole body</tissue>
    </source>
</reference>
<organism evidence="1 2">
    <name type="scientific">Cardiocondyla obscurior</name>
    <dbReference type="NCBI Taxonomy" id="286306"/>
    <lineage>
        <taxon>Eukaryota</taxon>
        <taxon>Metazoa</taxon>
        <taxon>Ecdysozoa</taxon>
        <taxon>Arthropoda</taxon>
        <taxon>Hexapoda</taxon>
        <taxon>Insecta</taxon>
        <taxon>Pterygota</taxon>
        <taxon>Neoptera</taxon>
        <taxon>Endopterygota</taxon>
        <taxon>Hymenoptera</taxon>
        <taxon>Apocrita</taxon>
        <taxon>Aculeata</taxon>
        <taxon>Formicoidea</taxon>
        <taxon>Formicidae</taxon>
        <taxon>Myrmicinae</taxon>
        <taxon>Cardiocondyla</taxon>
    </lineage>
</organism>
<evidence type="ECO:0000313" key="1">
    <source>
        <dbReference type="EMBL" id="KAL0126206.1"/>
    </source>
</evidence>
<comment type="caution">
    <text evidence="1">The sequence shown here is derived from an EMBL/GenBank/DDBJ whole genome shotgun (WGS) entry which is preliminary data.</text>
</comment>
<keyword evidence="2" id="KW-1185">Reference proteome</keyword>
<sequence length="149" mass="16727">MNKKKIAFKEFKIKTTIIDKIRENRAKIFRYLRGSSNKVKIYDLGSFLDTLRDNSGSGGASKRYDVSYQMLNVNDTISHASLSVLPAARKSLEERGDSRAHPFTDERVAPVNSLSSAILAKASGEVAFRFARNTIERPAGIYERPRISD</sequence>
<accession>A0AAW2GFZ0</accession>
<gene>
    <name evidence="1" type="ORF">PUN28_004970</name>
</gene>